<sequence>MIEQEMTEDGARLPSNPTSSSPSPDQVLDIVLETVLAFLTTRHDRNAASLVCKSWYRADALTRSELFIPNCYSVLPARVTARFRRLRSLLLKGKPRFADFQLMPHDWGAHFAPWVTAISDAYPSLQKLYLKRMSVTDFDLALLAHSLPAFKDLTLVCCEGFGTSGLAMLATKCRQLQVLDLIEDEVSDDEVDWISCFPQGETSLRALTFDCVDCPINFDALEQLVARSPRLKKLRVNRFVSIGQLYLLMLRAPQLSHLGTGAFSPSEQAPHADPEPHLASAFSACRSLSSLSGFRDIALEYLPSIYPVCANLTSLNFSYANIDLEQLNSVISRCHKLQVLWVLDSIGDEGLQVVAATCKDLRELRVFPIDAREDSESPVSEVGFQAISEGCRKLRSILFFCQRMTNAAVTAMSKNCSDLVVFRLCIMGRHRPDHVTGAPMDEGFGAIVKNCKKLTRLAISGLLTDRAFEFIGKYGKLVRTLSVAFAGNSDTGLRFVLEGCPNIQKLEIRDSPFGDSALRSGIHHFYNMRFLWMSSCRLTRQCCQEIAQALPRLVVEIFSNDEQRAVTDDIDVLYMYRSLEGPRADVPADVTIL</sequence>
<evidence type="ECO:0000313" key="10">
    <source>
        <dbReference type="Proteomes" id="UP000594263"/>
    </source>
</evidence>
<evidence type="ECO:0008006" key="11">
    <source>
        <dbReference type="Google" id="ProtNLM"/>
    </source>
</evidence>
<dbReference type="SUPFAM" id="SSF52047">
    <property type="entry name" value="RNI-like"/>
    <property type="match status" value="1"/>
</dbReference>
<keyword evidence="3" id="KW-0833">Ubl conjugation pathway</keyword>
<dbReference type="GO" id="GO:0009734">
    <property type="term" value="P:auxin-activated signaling pathway"/>
    <property type="evidence" value="ECO:0007669"/>
    <property type="project" value="UniProtKB-KW"/>
</dbReference>
<evidence type="ECO:0000256" key="2">
    <source>
        <dbReference type="ARBA" id="ARBA00004906"/>
    </source>
</evidence>
<dbReference type="InterPro" id="IPR032675">
    <property type="entry name" value="LRR_dom_sf"/>
</dbReference>
<evidence type="ECO:0000256" key="3">
    <source>
        <dbReference type="ARBA" id="ARBA00022786"/>
    </source>
</evidence>
<protein>
    <recommendedName>
        <fullName evidence="11">Transport inhibitor response 1-like protein</fullName>
    </recommendedName>
</protein>
<dbReference type="OMA" id="IIRNCVR"/>
<name>A0A7N0U167_KALFE</name>
<dbReference type="Proteomes" id="UP000594263">
    <property type="component" value="Unplaced"/>
</dbReference>
<evidence type="ECO:0000259" key="8">
    <source>
        <dbReference type="Pfam" id="PF18791"/>
    </source>
</evidence>
<dbReference type="CDD" id="cd22159">
    <property type="entry name" value="F-box_AtTIR1-like"/>
    <property type="match status" value="1"/>
</dbReference>
<evidence type="ECO:0000256" key="6">
    <source>
        <dbReference type="SAM" id="MobiDB-lite"/>
    </source>
</evidence>
<accession>A0A7N0U167</accession>
<dbReference type="PANTHER" id="PTHR16134:SF36">
    <property type="entry name" value="TRANSPORT INHIBITOR RESPONSE 1-LIKE PROTEIN"/>
    <property type="match status" value="1"/>
</dbReference>
<dbReference type="InterPro" id="IPR041567">
    <property type="entry name" value="COI1_F-box"/>
</dbReference>
<dbReference type="Gramene" id="Kaladp0048s0773.1.v1.1">
    <property type="protein sequence ID" value="Kaladp0048s0773.1.v1.1"/>
    <property type="gene ID" value="Kaladp0048s0773.v1.1"/>
</dbReference>
<dbReference type="Pfam" id="PF18511">
    <property type="entry name" value="F-box_5"/>
    <property type="match status" value="1"/>
</dbReference>
<dbReference type="GO" id="GO:0005634">
    <property type="term" value="C:nucleus"/>
    <property type="evidence" value="ECO:0007669"/>
    <property type="project" value="UniProtKB-SubCell"/>
</dbReference>
<keyword evidence="5" id="KW-0927">Auxin signaling pathway</keyword>
<dbReference type="AlphaFoldDB" id="A0A7N0U167"/>
<dbReference type="GO" id="GO:0019005">
    <property type="term" value="C:SCF ubiquitin ligase complex"/>
    <property type="evidence" value="ECO:0007669"/>
    <property type="project" value="TreeGrafter"/>
</dbReference>
<keyword evidence="4" id="KW-0539">Nucleus</keyword>
<dbReference type="GO" id="GO:0031146">
    <property type="term" value="P:SCF-dependent proteasomal ubiquitin-dependent protein catabolic process"/>
    <property type="evidence" value="ECO:0007669"/>
    <property type="project" value="TreeGrafter"/>
</dbReference>
<dbReference type="InterPro" id="IPR041101">
    <property type="entry name" value="Transp_inhibit"/>
</dbReference>
<feature type="region of interest" description="Disordered" evidence="6">
    <location>
        <begin position="1"/>
        <end position="25"/>
    </location>
</feature>
<evidence type="ECO:0000256" key="1">
    <source>
        <dbReference type="ARBA" id="ARBA00004123"/>
    </source>
</evidence>
<comment type="pathway">
    <text evidence="2">Protein modification; protein ubiquitination.</text>
</comment>
<dbReference type="InterPro" id="IPR006553">
    <property type="entry name" value="Leu-rich_rpt_Cys-con_subtyp"/>
</dbReference>
<dbReference type="EnsemblPlants" id="Kaladp0048s0773.1.v1.1">
    <property type="protein sequence ID" value="Kaladp0048s0773.1.v1.1"/>
    <property type="gene ID" value="Kaladp0048s0773.v1.1"/>
</dbReference>
<evidence type="ECO:0000313" key="9">
    <source>
        <dbReference type="EnsemblPlants" id="Kaladp0048s0773.1.v1.1"/>
    </source>
</evidence>
<feature type="compositionally biased region" description="Low complexity" evidence="6">
    <location>
        <begin position="14"/>
        <end position="24"/>
    </location>
</feature>
<evidence type="ECO:0000256" key="4">
    <source>
        <dbReference type="ARBA" id="ARBA00023242"/>
    </source>
</evidence>
<evidence type="ECO:0000259" key="7">
    <source>
        <dbReference type="Pfam" id="PF18511"/>
    </source>
</evidence>
<proteinExistence type="predicted"/>
<dbReference type="Gene3D" id="3.80.10.10">
    <property type="entry name" value="Ribonuclease Inhibitor"/>
    <property type="match status" value="1"/>
</dbReference>
<dbReference type="Gene3D" id="1.20.1280.50">
    <property type="match status" value="1"/>
</dbReference>
<feature type="domain" description="COI1 F-box" evidence="7">
    <location>
        <begin position="25"/>
        <end position="64"/>
    </location>
</feature>
<reference evidence="9" key="1">
    <citation type="submission" date="2021-01" db="UniProtKB">
        <authorList>
            <consortium name="EnsemblPlants"/>
        </authorList>
    </citation>
    <scope>IDENTIFICATION</scope>
</reference>
<feature type="domain" description="Transport inhibitor response 1" evidence="8">
    <location>
        <begin position="85"/>
        <end position="130"/>
    </location>
</feature>
<comment type="subcellular location">
    <subcellularLocation>
        <location evidence="1">Nucleus</location>
    </subcellularLocation>
</comment>
<dbReference type="PANTHER" id="PTHR16134">
    <property type="entry name" value="F-BOX/TPR REPEAT PROTEIN POF3"/>
    <property type="match status" value="1"/>
</dbReference>
<organism evidence="9 10">
    <name type="scientific">Kalanchoe fedtschenkoi</name>
    <name type="common">Lavender scallops</name>
    <name type="synonym">South American air plant</name>
    <dbReference type="NCBI Taxonomy" id="63787"/>
    <lineage>
        <taxon>Eukaryota</taxon>
        <taxon>Viridiplantae</taxon>
        <taxon>Streptophyta</taxon>
        <taxon>Embryophyta</taxon>
        <taxon>Tracheophyta</taxon>
        <taxon>Spermatophyta</taxon>
        <taxon>Magnoliopsida</taxon>
        <taxon>eudicotyledons</taxon>
        <taxon>Gunneridae</taxon>
        <taxon>Pentapetalae</taxon>
        <taxon>Saxifragales</taxon>
        <taxon>Crassulaceae</taxon>
        <taxon>Kalanchoe</taxon>
    </lineage>
</organism>
<keyword evidence="10" id="KW-1185">Reference proteome</keyword>
<evidence type="ECO:0000256" key="5">
    <source>
        <dbReference type="ARBA" id="ARBA00023294"/>
    </source>
</evidence>
<dbReference type="Pfam" id="PF18791">
    <property type="entry name" value="Transp_inhibit"/>
    <property type="match status" value="1"/>
</dbReference>
<dbReference type="FunFam" id="3.80.10.10:FF:000029">
    <property type="entry name" value="Transport inhibitor response 1"/>
    <property type="match status" value="1"/>
</dbReference>
<dbReference type="SMART" id="SM00367">
    <property type="entry name" value="LRR_CC"/>
    <property type="match status" value="5"/>
</dbReference>